<dbReference type="EMBL" id="FNLL01000013">
    <property type="protein sequence ID" value="SDU56736.1"/>
    <property type="molecule type" value="Genomic_DNA"/>
</dbReference>
<dbReference type="SUPFAM" id="SSF46626">
    <property type="entry name" value="Cytochrome c"/>
    <property type="match status" value="2"/>
</dbReference>
<dbReference type="Gene3D" id="1.10.760.10">
    <property type="entry name" value="Cytochrome c-like domain"/>
    <property type="match status" value="2"/>
</dbReference>
<dbReference type="Proteomes" id="UP000199608">
    <property type="component" value="Unassembled WGS sequence"/>
</dbReference>
<evidence type="ECO:0000256" key="5">
    <source>
        <dbReference type="ARBA" id="ARBA00023002"/>
    </source>
</evidence>
<evidence type="ECO:0000256" key="7">
    <source>
        <dbReference type="PROSITE-ProRule" id="PRU00433"/>
    </source>
</evidence>
<evidence type="ECO:0000256" key="2">
    <source>
        <dbReference type="ARBA" id="ARBA00022617"/>
    </source>
</evidence>
<feature type="domain" description="Cytochrome c" evidence="8">
    <location>
        <begin position="160"/>
        <end position="337"/>
    </location>
</feature>
<evidence type="ECO:0000256" key="1">
    <source>
        <dbReference type="ARBA" id="ARBA00004196"/>
    </source>
</evidence>
<dbReference type="InterPro" id="IPR036909">
    <property type="entry name" value="Cyt_c-like_dom_sf"/>
</dbReference>
<keyword evidence="6 7" id="KW-0408">Iron</keyword>
<evidence type="ECO:0000256" key="3">
    <source>
        <dbReference type="ARBA" id="ARBA00022723"/>
    </source>
</evidence>
<gene>
    <name evidence="9" type="ORF">SAMN04487931_11331</name>
</gene>
<dbReference type="GO" id="GO:0046872">
    <property type="term" value="F:metal ion binding"/>
    <property type="evidence" value="ECO:0007669"/>
    <property type="project" value="UniProtKB-KW"/>
</dbReference>
<keyword evidence="10" id="KW-1185">Reference proteome</keyword>
<dbReference type="PANTHER" id="PTHR30600:SF10">
    <property type="entry name" value="BLL6722 PROTEIN"/>
    <property type="match status" value="1"/>
</dbReference>
<keyword evidence="4" id="KW-0732">Signal</keyword>
<proteinExistence type="predicted"/>
<evidence type="ECO:0000313" key="9">
    <source>
        <dbReference type="EMBL" id="SDU56736.1"/>
    </source>
</evidence>
<keyword evidence="9" id="KW-0575">Peroxidase</keyword>
<dbReference type="InterPro" id="IPR009056">
    <property type="entry name" value="Cyt_c-like_dom"/>
</dbReference>
<dbReference type="AlphaFoldDB" id="A0A1H2JKR5"/>
<dbReference type="InterPro" id="IPR004852">
    <property type="entry name" value="Di-haem_cyt_c_peroxidsae"/>
</dbReference>
<evidence type="ECO:0000256" key="6">
    <source>
        <dbReference type="ARBA" id="ARBA00023004"/>
    </source>
</evidence>
<accession>A0A1H2JKR5</accession>
<dbReference type="Pfam" id="PF03150">
    <property type="entry name" value="CCP_MauG"/>
    <property type="match status" value="1"/>
</dbReference>
<dbReference type="PANTHER" id="PTHR30600">
    <property type="entry name" value="CYTOCHROME C PEROXIDASE-RELATED"/>
    <property type="match status" value="1"/>
</dbReference>
<sequence length="347" mass="38159">MGWTGPFPGINLDGAVYRGAVPQRFGNRKPPSAAYATLSPVFHYDEEEGLFVGGNFWDGRATGEALGNPAADQALGPFLNPVEMNNASRQAVLEQIAASKYASLWEIVWGEPISYETEADVDKNYDRIGLAIAAYEGSPEVNQFSSKYDYYLEEEADLTEQETWGLELFEGKAMCSACHPSEPGPDGESPLFTDFTFDNLGTPKNHANPFYNMDEVFLDDGTPINPVGANWIDPGLGGFLETQPEWAAVAAENMGKHKVPTLRNVAKVPDDSLFPKAYLHNGVFKSLKEVVHFYNTRDVEDWPAPEVADNVNTDELGDLGLTDEEEDAIVAFMKTLSDGYVIPKVKK</sequence>
<dbReference type="GO" id="GO:0004130">
    <property type="term" value="F:cytochrome-c peroxidase activity"/>
    <property type="evidence" value="ECO:0007669"/>
    <property type="project" value="TreeGrafter"/>
</dbReference>
<dbReference type="GO" id="GO:0030313">
    <property type="term" value="C:cell envelope"/>
    <property type="evidence" value="ECO:0007669"/>
    <property type="project" value="UniProtKB-SubCell"/>
</dbReference>
<organism evidence="9 10">
    <name type="scientific">Desulfobacula phenolica</name>
    <dbReference type="NCBI Taxonomy" id="90732"/>
    <lineage>
        <taxon>Bacteria</taxon>
        <taxon>Pseudomonadati</taxon>
        <taxon>Thermodesulfobacteriota</taxon>
        <taxon>Desulfobacteria</taxon>
        <taxon>Desulfobacterales</taxon>
        <taxon>Desulfobacteraceae</taxon>
        <taxon>Desulfobacula</taxon>
    </lineage>
</organism>
<dbReference type="PROSITE" id="PS51007">
    <property type="entry name" value="CYTC"/>
    <property type="match status" value="1"/>
</dbReference>
<comment type="subcellular location">
    <subcellularLocation>
        <location evidence="1">Cell envelope</location>
    </subcellularLocation>
</comment>
<evidence type="ECO:0000256" key="4">
    <source>
        <dbReference type="ARBA" id="ARBA00022729"/>
    </source>
</evidence>
<protein>
    <submittedName>
        <fullName evidence="9">Cytochrome c peroxidase</fullName>
    </submittedName>
</protein>
<keyword evidence="3 7" id="KW-0479">Metal-binding</keyword>
<dbReference type="GO" id="GO:0020037">
    <property type="term" value="F:heme binding"/>
    <property type="evidence" value="ECO:0007669"/>
    <property type="project" value="InterPro"/>
</dbReference>
<dbReference type="GO" id="GO:0009055">
    <property type="term" value="F:electron transfer activity"/>
    <property type="evidence" value="ECO:0007669"/>
    <property type="project" value="InterPro"/>
</dbReference>
<keyword evidence="2 7" id="KW-0349">Heme</keyword>
<keyword evidence="5" id="KW-0560">Oxidoreductase</keyword>
<name>A0A1H2JKR5_9BACT</name>
<evidence type="ECO:0000313" key="10">
    <source>
        <dbReference type="Proteomes" id="UP000199608"/>
    </source>
</evidence>
<evidence type="ECO:0000259" key="8">
    <source>
        <dbReference type="PROSITE" id="PS51007"/>
    </source>
</evidence>
<reference evidence="10" key="1">
    <citation type="submission" date="2016-10" db="EMBL/GenBank/DDBJ databases">
        <authorList>
            <person name="Varghese N."/>
            <person name="Submissions S."/>
        </authorList>
    </citation>
    <scope>NUCLEOTIDE SEQUENCE [LARGE SCALE GENOMIC DNA]</scope>
    <source>
        <strain evidence="10">DSM 3384</strain>
    </source>
</reference>
<dbReference type="InterPro" id="IPR051395">
    <property type="entry name" value="Cytochrome_c_Peroxidase/MauG"/>
</dbReference>